<protein>
    <submittedName>
        <fullName evidence="2">PI-PLC X domain-containing protein 3</fullName>
    </submittedName>
</protein>
<reference evidence="2 3" key="1">
    <citation type="journal article" date="2013" name="Proc. Natl. Acad. Sci. U.S.A.">
        <title>The king cobra genome reveals dynamic gene evolution and adaptation in the snake venom system.</title>
        <authorList>
            <person name="Vonk F.J."/>
            <person name="Casewell N.R."/>
            <person name="Henkel C.V."/>
            <person name="Heimberg A.M."/>
            <person name="Jansen H.J."/>
            <person name="McCleary R.J."/>
            <person name="Kerkkamp H.M."/>
            <person name="Vos R.A."/>
            <person name="Guerreiro I."/>
            <person name="Calvete J.J."/>
            <person name="Wuster W."/>
            <person name="Woods A.E."/>
            <person name="Logan J.M."/>
            <person name="Harrison R.A."/>
            <person name="Castoe T.A."/>
            <person name="de Koning A.P."/>
            <person name="Pollock D.D."/>
            <person name="Yandell M."/>
            <person name="Calderon D."/>
            <person name="Renjifo C."/>
            <person name="Currier R.B."/>
            <person name="Salgado D."/>
            <person name="Pla D."/>
            <person name="Sanz L."/>
            <person name="Hyder A.S."/>
            <person name="Ribeiro J.M."/>
            <person name="Arntzen J.W."/>
            <person name="van den Thillart G.E."/>
            <person name="Boetzer M."/>
            <person name="Pirovano W."/>
            <person name="Dirks R.P."/>
            <person name="Spaink H.P."/>
            <person name="Duboule D."/>
            <person name="McGlinn E."/>
            <person name="Kini R.M."/>
            <person name="Richardson M.K."/>
        </authorList>
    </citation>
    <scope>NUCLEOTIDE SEQUENCE</scope>
    <source>
        <tissue evidence="2">Blood</tissue>
    </source>
</reference>
<sequence length="126" mass="13485">AIFTLPETRGKPLEPREGENAPPPGAGGQLGHTHHGHAYLATGQRTALPAMMQWVQAQTPGESGINIVTADFVELGDFISTIIKLNQGLDEGQELFPVTLEQGSPTLATLRPVNFNSQSWLRNSGS</sequence>
<evidence type="ECO:0000313" key="2">
    <source>
        <dbReference type="EMBL" id="ETE67553.1"/>
    </source>
</evidence>
<name>V8P0X1_OPHHA</name>
<accession>V8P0X1</accession>
<feature type="compositionally biased region" description="Basic and acidic residues" evidence="1">
    <location>
        <begin position="8"/>
        <end position="19"/>
    </location>
</feature>
<dbReference type="EMBL" id="AZIM01001257">
    <property type="protein sequence ID" value="ETE67553.1"/>
    <property type="molecule type" value="Genomic_DNA"/>
</dbReference>
<comment type="caution">
    <text evidence="2">The sequence shown here is derived from an EMBL/GenBank/DDBJ whole genome shotgun (WGS) entry which is preliminary data.</text>
</comment>
<gene>
    <name evidence="2" type="primary">PLCXD3</name>
    <name evidence="2" type="ORF">L345_06661</name>
</gene>
<feature type="non-terminal residue" evidence="2">
    <location>
        <position position="1"/>
    </location>
</feature>
<dbReference type="Proteomes" id="UP000018936">
    <property type="component" value="Unassembled WGS sequence"/>
</dbReference>
<proteinExistence type="predicted"/>
<dbReference type="OrthoDB" id="1046782at2759"/>
<dbReference type="AlphaFoldDB" id="V8P0X1"/>
<organism evidence="2 3">
    <name type="scientific">Ophiophagus hannah</name>
    <name type="common">King cobra</name>
    <name type="synonym">Naja hannah</name>
    <dbReference type="NCBI Taxonomy" id="8665"/>
    <lineage>
        <taxon>Eukaryota</taxon>
        <taxon>Metazoa</taxon>
        <taxon>Chordata</taxon>
        <taxon>Craniata</taxon>
        <taxon>Vertebrata</taxon>
        <taxon>Euteleostomi</taxon>
        <taxon>Lepidosauria</taxon>
        <taxon>Squamata</taxon>
        <taxon>Bifurcata</taxon>
        <taxon>Unidentata</taxon>
        <taxon>Episquamata</taxon>
        <taxon>Toxicofera</taxon>
        <taxon>Serpentes</taxon>
        <taxon>Colubroidea</taxon>
        <taxon>Elapidae</taxon>
        <taxon>Elapinae</taxon>
        <taxon>Ophiophagus</taxon>
    </lineage>
</organism>
<evidence type="ECO:0000313" key="3">
    <source>
        <dbReference type="Proteomes" id="UP000018936"/>
    </source>
</evidence>
<feature type="region of interest" description="Disordered" evidence="1">
    <location>
        <begin position="1"/>
        <end position="36"/>
    </location>
</feature>
<keyword evidence="3" id="KW-1185">Reference proteome</keyword>
<evidence type="ECO:0000256" key="1">
    <source>
        <dbReference type="SAM" id="MobiDB-lite"/>
    </source>
</evidence>